<organism evidence="7 8">
    <name type="scientific">Faecalicatena acetigenes</name>
    <dbReference type="NCBI Taxonomy" id="2981790"/>
    <lineage>
        <taxon>Bacteria</taxon>
        <taxon>Bacillati</taxon>
        <taxon>Bacillota</taxon>
        <taxon>Clostridia</taxon>
        <taxon>Lachnospirales</taxon>
        <taxon>Lachnospiraceae</taxon>
        <taxon>Faecalicatena</taxon>
    </lineage>
</organism>
<protein>
    <submittedName>
        <fullName evidence="7">50S ribosomal protein L25/general stress protein Ctc</fullName>
    </submittedName>
</protein>
<dbReference type="PANTHER" id="PTHR33284:SF1">
    <property type="entry name" value="RIBOSOMAL PROTEIN L25_GLN-TRNA SYNTHETASE, ANTI-CODON-BINDING DOMAIN-CONTAINING PROTEIN"/>
    <property type="match status" value="1"/>
</dbReference>
<dbReference type="EMBL" id="JAOQJX010000016">
    <property type="protein sequence ID" value="MCU6748093.1"/>
    <property type="molecule type" value="Genomic_DNA"/>
</dbReference>
<comment type="caution">
    <text evidence="7">The sequence shown here is derived from an EMBL/GenBank/DDBJ whole genome shotgun (WGS) entry which is preliminary data.</text>
</comment>
<reference evidence="7 8" key="1">
    <citation type="journal article" date="2021" name="ISME Commun">
        <title>Automated analysis of genomic sequences facilitates high-throughput and comprehensive description of bacteria.</title>
        <authorList>
            <person name="Hitch T.C.A."/>
        </authorList>
    </citation>
    <scope>NUCLEOTIDE SEQUENCE [LARGE SCALE GENOMIC DNA]</scope>
    <source>
        <strain evidence="7 8">H2_18</strain>
    </source>
</reference>
<dbReference type="InterPro" id="IPR037121">
    <property type="entry name" value="Ribosomal_bL25_C"/>
</dbReference>
<dbReference type="RefSeq" id="WP_059067155.1">
    <property type="nucleotide sequence ID" value="NZ_JAOQJX010000016.1"/>
</dbReference>
<dbReference type="InterPro" id="IPR020057">
    <property type="entry name" value="Ribosomal_bL25_b-dom"/>
</dbReference>
<evidence type="ECO:0000256" key="3">
    <source>
        <dbReference type="ARBA" id="ARBA00022980"/>
    </source>
</evidence>
<keyword evidence="4" id="KW-0687">Ribonucleoprotein</keyword>
<keyword evidence="8" id="KW-1185">Reference proteome</keyword>
<dbReference type="InterPro" id="IPR020930">
    <property type="entry name" value="Ribosomal_uL5_bac-type"/>
</dbReference>
<dbReference type="Pfam" id="PF14693">
    <property type="entry name" value="Ribosomal_TL5_C"/>
    <property type="match status" value="1"/>
</dbReference>
<keyword evidence="1" id="KW-0699">rRNA-binding</keyword>
<dbReference type="InterPro" id="IPR029751">
    <property type="entry name" value="Ribosomal_L25_dom"/>
</dbReference>
<sequence>MENIYVQKRDFTVKAKKMRQIGMVPGSVFGKSLPESISIQIDERTARRLIRNKREGSKLKLDLDGQIIPVQIKEKTINTLNNEILHISFQALKVDEKVNSVIHIILKNTEKITEMLESMLLEIPYSSFPEDMIDTITVDVDGMSVGTVITVDDIPELMNEKIDLQVDKKDIILRISDKKYTVKKDAEQKVTNA</sequence>
<accession>A0ABT2TCU6</accession>
<evidence type="ECO:0000256" key="4">
    <source>
        <dbReference type="ARBA" id="ARBA00023274"/>
    </source>
</evidence>
<dbReference type="SUPFAM" id="SSF50715">
    <property type="entry name" value="Ribosomal protein L25-like"/>
    <property type="match status" value="1"/>
</dbReference>
<feature type="domain" description="Large ribosomal subunit protein bL25 L25" evidence="5">
    <location>
        <begin position="6"/>
        <end position="89"/>
    </location>
</feature>
<dbReference type="CDD" id="cd00495">
    <property type="entry name" value="Ribosomal_L25_TL5_CTC"/>
    <property type="match status" value="1"/>
</dbReference>
<keyword evidence="2" id="KW-0694">RNA-binding</keyword>
<evidence type="ECO:0000256" key="1">
    <source>
        <dbReference type="ARBA" id="ARBA00022730"/>
    </source>
</evidence>
<evidence type="ECO:0000259" key="5">
    <source>
        <dbReference type="Pfam" id="PF01386"/>
    </source>
</evidence>
<dbReference type="Gene3D" id="2.170.120.20">
    <property type="entry name" value="Ribosomal protein L25, beta domain"/>
    <property type="match status" value="1"/>
</dbReference>
<dbReference type="InterPro" id="IPR011035">
    <property type="entry name" value="Ribosomal_bL25/Gln-tRNA_synth"/>
</dbReference>
<evidence type="ECO:0000256" key="2">
    <source>
        <dbReference type="ARBA" id="ARBA00022884"/>
    </source>
</evidence>
<evidence type="ECO:0000259" key="6">
    <source>
        <dbReference type="Pfam" id="PF14693"/>
    </source>
</evidence>
<feature type="domain" description="Large ribosomal subunit protein bL25 beta" evidence="6">
    <location>
        <begin position="98"/>
        <end position="177"/>
    </location>
</feature>
<dbReference type="PANTHER" id="PTHR33284">
    <property type="entry name" value="RIBOSOMAL PROTEIN L25/GLN-TRNA SYNTHETASE, ANTI-CODON-BINDING DOMAIN-CONTAINING PROTEIN"/>
    <property type="match status" value="1"/>
</dbReference>
<keyword evidence="3 7" id="KW-0689">Ribosomal protein</keyword>
<name>A0ABT2TCU6_9FIRM</name>
<dbReference type="GO" id="GO:0005840">
    <property type="term" value="C:ribosome"/>
    <property type="evidence" value="ECO:0007669"/>
    <property type="project" value="UniProtKB-KW"/>
</dbReference>
<dbReference type="Gene3D" id="2.40.240.10">
    <property type="entry name" value="Ribosomal Protein L25, Chain P"/>
    <property type="match status" value="1"/>
</dbReference>
<dbReference type="Proteomes" id="UP001652394">
    <property type="component" value="Unassembled WGS sequence"/>
</dbReference>
<evidence type="ECO:0000313" key="7">
    <source>
        <dbReference type="EMBL" id="MCU6748093.1"/>
    </source>
</evidence>
<dbReference type="Pfam" id="PF01386">
    <property type="entry name" value="Ribosomal_L25p"/>
    <property type="match status" value="1"/>
</dbReference>
<evidence type="ECO:0000313" key="8">
    <source>
        <dbReference type="Proteomes" id="UP001652394"/>
    </source>
</evidence>
<gene>
    <name evidence="7" type="ORF">OCV51_10585</name>
</gene>
<proteinExistence type="predicted"/>
<dbReference type="InterPro" id="IPR020056">
    <property type="entry name" value="Rbsml_bL25/Gln-tRNA_synth_N"/>
</dbReference>